<gene>
    <name evidence="1" type="ORF">FDW42_08295</name>
    <name evidence="2" type="ORF">FVD16_03970</name>
</gene>
<organism evidence="1 3">
    <name type="scientific">Campylobacter helveticus</name>
    <dbReference type="NCBI Taxonomy" id="28898"/>
    <lineage>
        <taxon>Bacteria</taxon>
        <taxon>Pseudomonadati</taxon>
        <taxon>Campylobacterota</taxon>
        <taxon>Epsilonproteobacteria</taxon>
        <taxon>Campylobacterales</taxon>
        <taxon>Campylobacteraceae</taxon>
        <taxon>Campylobacter</taxon>
    </lineage>
</organism>
<protein>
    <submittedName>
        <fullName evidence="1">Uncharacterized protein</fullName>
    </submittedName>
</protein>
<evidence type="ECO:0000313" key="4">
    <source>
        <dbReference type="Proteomes" id="UP000321317"/>
    </source>
</evidence>
<evidence type="ECO:0000313" key="2">
    <source>
        <dbReference type="EMBL" id="TXK57719.1"/>
    </source>
</evidence>
<reference evidence="2 4" key="2">
    <citation type="submission" date="2019-08" db="EMBL/GenBank/DDBJ databases">
        <title>Rapid identification of Enteric Bacteria from Whole Genome Sequences (WGS) using Average Nucleotide Identity (ANI).</title>
        <authorList>
            <person name="Lane C."/>
        </authorList>
    </citation>
    <scope>NUCLEOTIDE SEQUENCE [LARGE SCALE GENOMIC DNA]</scope>
    <source>
        <strain evidence="2 4">D4984</strain>
    </source>
</reference>
<dbReference type="EMBL" id="VDBS01000064">
    <property type="protein sequence ID" value="TNB55904.1"/>
    <property type="molecule type" value="Genomic_DNA"/>
</dbReference>
<proteinExistence type="predicted"/>
<evidence type="ECO:0000313" key="1">
    <source>
        <dbReference type="EMBL" id="TNB55904.1"/>
    </source>
</evidence>
<keyword evidence="4" id="KW-1185">Reference proteome</keyword>
<dbReference type="RefSeq" id="WP_139021560.1">
    <property type="nucleotide sequence ID" value="NZ_CAUWMG010000015.1"/>
</dbReference>
<dbReference type="Proteomes" id="UP000306813">
    <property type="component" value="Unassembled WGS sequence"/>
</dbReference>
<reference evidence="1 3" key="1">
    <citation type="submission" date="2019-05" db="EMBL/GenBank/DDBJ databases">
        <title>Draft genomes of eight strains of Campylobacter helveticus isolated from cats and a dog in New Zealand.</title>
        <authorList>
            <person name="Bojanic K."/>
            <person name="Midwinter A.C."/>
            <person name="Biggs P.J."/>
            <person name="Acke E."/>
            <person name="Cornelius A.J."/>
            <person name="Marshall J.C."/>
        </authorList>
    </citation>
    <scope>NUCLEOTIDE SEQUENCE [LARGE SCALE GENOMIC DNA]</scope>
    <source>
        <strain evidence="1 3">ACP123b</strain>
    </source>
</reference>
<accession>A0AAX2UII8</accession>
<dbReference type="Proteomes" id="UP000321317">
    <property type="component" value="Unassembled WGS sequence"/>
</dbReference>
<name>A0AAX2UII8_9BACT</name>
<evidence type="ECO:0000313" key="3">
    <source>
        <dbReference type="Proteomes" id="UP000306813"/>
    </source>
</evidence>
<dbReference type="AlphaFoldDB" id="A0AAX2UII8"/>
<sequence length="231" mass="27298">MILTSFDFFKALSAEYNMEISQILNCLKSTLEHNLKCGKLFSEFKNNKLYFYEIIYNRFGERRKQDIKIKQNIYQKLLDDFIYTLRKESITQSRKAIKNIIKQEGGIIEGKITAIKKQGIEVLTRFGYAFCPNQNIFIKDLKTKQFYVDKKMYFHIKRFGLLGKNALILDRKHINILYKEVNDFMGDCGVYHIARDIGKQSFVFCSKRPNKEQIKSLAKITNTKIKIELRN</sequence>
<comment type="caution">
    <text evidence="1">The sequence shown here is derived from an EMBL/GenBank/DDBJ whole genome shotgun (WGS) entry which is preliminary data.</text>
</comment>
<dbReference type="EMBL" id="VRMA01000038">
    <property type="protein sequence ID" value="TXK57719.1"/>
    <property type="molecule type" value="Genomic_DNA"/>
</dbReference>